<keyword evidence="2" id="KW-1185">Reference proteome</keyword>
<evidence type="ECO:0000313" key="2">
    <source>
        <dbReference type="Proteomes" id="UP000316304"/>
    </source>
</evidence>
<accession>A0A5C6CM36</accession>
<dbReference type="Proteomes" id="UP000316304">
    <property type="component" value="Unassembled WGS sequence"/>
</dbReference>
<organism evidence="1 2">
    <name type="scientific">Novipirellula galeiformis</name>
    <dbReference type="NCBI Taxonomy" id="2528004"/>
    <lineage>
        <taxon>Bacteria</taxon>
        <taxon>Pseudomonadati</taxon>
        <taxon>Planctomycetota</taxon>
        <taxon>Planctomycetia</taxon>
        <taxon>Pirellulales</taxon>
        <taxon>Pirellulaceae</taxon>
        <taxon>Novipirellula</taxon>
    </lineage>
</organism>
<gene>
    <name evidence="1" type="ORF">Pla52o_18320</name>
</gene>
<comment type="caution">
    <text evidence="1">The sequence shown here is derived from an EMBL/GenBank/DDBJ whole genome shotgun (WGS) entry which is preliminary data.</text>
</comment>
<proteinExistence type="predicted"/>
<dbReference type="EMBL" id="SJPT01000003">
    <property type="protein sequence ID" value="TWU23909.1"/>
    <property type="molecule type" value="Genomic_DNA"/>
</dbReference>
<name>A0A5C6CM36_9BACT</name>
<sequence length="43" mass="5001">MIHRLRRLRRVSALRFALGGALHLTPNTPNRMRPNHVPAWSMV</sequence>
<dbReference type="AlphaFoldDB" id="A0A5C6CM36"/>
<evidence type="ECO:0000313" key="1">
    <source>
        <dbReference type="EMBL" id="TWU23909.1"/>
    </source>
</evidence>
<protein>
    <submittedName>
        <fullName evidence="1">Uncharacterized protein</fullName>
    </submittedName>
</protein>
<reference evidence="1 2" key="1">
    <citation type="submission" date="2019-02" db="EMBL/GenBank/DDBJ databases">
        <title>Deep-cultivation of Planctomycetes and their phenomic and genomic characterization uncovers novel biology.</title>
        <authorList>
            <person name="Wiegand S."/>
            <person name="Jogler M."/>
            <person name="Boedeker C."/>
            <person name="Pinto D."/>
            <person name="Vollmers J."/>
            <person name="Rivas-Marin E."/>
            <person name="Kohn T."/>
            <person name="Peeters S.H."/>
            <person name="Heuer A."/>
            <person name="Rast P."/>
            <person name="Oberbeckmann S."/>
            <person name="Bunk B."/>
            <person name="Jeske O."/>
            <person name="Meyerdierks A."/>
            <person name="Storesund J.E."/>
            <person name="Kallscheuer N."/>
            <person name="Luecker S."/>
            <person name="Lage O.M."/>
            <person name="Pohl T."/>
            <person name="Merkel B.J."/>
            <person name="Hornburger P."/>
            <person name="Mueller R.-W."/>
            <person name="Bruemmer F."/>
            <person name="Labrenz M."/>
            <person name="Spormann A.M."/>
            <person name="Op Den Camp H."/>
            <person name="Overmann J."/>
            <person name="Amann R."/>
            <person name="Jetten M.S.M."/>
            <person name="Mascher T."/>
            <person name="Medema M.H."/>
            <person name="Devos D.P."/>
            <person name="Kaster A.-K."/>
            <person name="Ovreas L."/>
            <person name="Rohde M."/>
            <person name="Galperin M.Y."/>
            <person name="Jogler C."/>
        </authorList>
    </citation>
    <scope>NUCLEOTIDE SEQUENCE [LARGE SCALE GENOMIC DNA]</scope>
    <source>
        <strain evidence="1 2">Pla52o</strain>
    </source>
</reference>